<reference evidence="2 3" key="1">
    <citation type="submission" date="2019-11" db="EMBL/GenBank/DDBJ databases">
        <title>Genome of Strain BIT-d1.</title>
        <authorList>
            <person name="Yang Y."/>
        </authorList>
    </citation>
    <scope>NUCLEOTIDE SEQUENCE [LARGE SCALE GENOMIC DNA]</scope>
    <source>
        <strain evidence="2 3">BIT-d1</strain>
    </source>
</reference>
<gene>
    <name evidence="2" type="ORF">GJV76_10055</name>
</gene>
<dbReference type="EMBL" id="WMJX01000020">
    <property type="protein sequence ID" value="MTG98462.1"/>
    <property type="molecule type" value="Genomic_DNA"/>
</dbReference>
<accession>A0A6I3LQN0</accession>
<proteinExistence type="predicted"/>
<dbReference type="Gene3D" id="3.90.550.20">
    <property type="match status" value="1"/>
</dbReference>
<dbReference type="PANTHER" id="PTHR32385">
    <property type="entry name" value="MANNOSYL PHOSPHORYLINOSITOL CERAMIDE SYNTHASE"/>
    <property type="match status" value="1"/>
</dbReference>
<dbReference type="Proteomes" id="UP000438760">
    <property type="component" value="Unassembled WGS sequence"/>
</dbReference>
<evidence type="ECO:0000313" key="3">
    <source>
        <dbReference type="Proteomes" id="UP000438760"/>
    </source>
</evidence>
<organism evidence="2 3">
    <name type="scientific">Myroides albus</name>
    <dbReference type="NCBI Taxonomy" id="2562892"/>
    <lineage>
        <taxon>Bacteria</taxon>
        <taxon>Pseudomonadati</taxon>
        <taxon>Bacteroidota</taxon>
        <taxon>Flavobacteriia</taxon>
        <taxon>Flavobacteriales</taxon>
        <taxon>Flavobacteriaceae</taxon>
        <taxon>Myroides</taxon>
    </lineage>
</organism>
<evidence type="ECO:0000256" key="1">
    <source>
        <dbReference type="ARBA" id="ARBA00022679"/>
    </source>
</evidence>
<dbReference type="GO" id="GO:0051999">
    <property type="term" value="P:mannosyl-inositol phosphorylceramide biosynthetic process"/>
    <property type="evidence" value="ECO:0007669"/>
    <property type="project" value="TreeGrafter"/>
</dbReference>
<dbReference type="GO" id="GO:0016020">
    <property type="term" value="C:membrane"/>
    <property type="evidence" value="ECO:0007669"/>
    <property type="project" value="GOC"/>
</dbReference>
<dbReference type="PANTHER" id="PTHR32385:SF15">
    <property type="entry name" value="INOSITOL PHOSPHOCERAMIDE MANNOSYLTRANSFERASE 1"/>
    <property type="match status" value="1"/>
</dbReference>
<keyword evidence="3" id="KW-1185">Reference proteome</keyword>
<dbReference type="InterPro" id="IPR051706">
    <property type="entry name" value="Glycosyltransferase_domain"/>
</dbReference>
<dbReference type="SUPFAM" id="SSF53448">
    <property type="entry name" value="Nucleotide-diphospho-sugar transferases"/>
    <property type="match status" value="1"/>
</dbReference>
<protein>
    <submittedName>
        <fullName evidence="2">Glycosyl transferase</fullName>
    </submittedName>
</protein>
<dbReference type="Pfam" id="PF04488">
    <property type="entry name" value="Gly_transf_sug"/>
    <property type="match status" value="1"/>
</dbReference>
<dbReference type="InterPro" id="IPR007577">
    <property type="entry name" value="GlycoTrfase_DXD_sugar-bd_CS"/>
</dbReference>
<sequence length="226" mass="26540">MIPKIIHLCWFGKKPYSDKVQMCLNSFHKYLPEYEIMFWNEDNFDVTELKFVQEAYAEKKYAFVSDVCRLHALKLHGGVYFDTDVEVLQELDSFLDFSFFCGFESDKLLSTAVIGAVPNHPIINELLDFYSNKTFYRKYHPYKKYYTTPNTIHVTKKIKEKGLVLEDRMQRLANNVAIFPTSYFSPICTKTGVCHLTDNTFTIHHFTGSWQGGKNRKEWIKSFFGL</sequence>
<dbReference type="InterPro" id="IPR029044">
    <property type="entry name" value="Nucleotide-diphossugar_trans"/>
</dbReference>
<name>A0A6I3LQN0_9FLAO</name>
<dbReference type="GO" id="GO:0000030">
    <property type="term" value="F:mannosyltransferase activity"/>
    <property type="evidence" value="ECO:0007669"/>
    <property type="project" value="TreeGrafter"/>
</dbReference>
<dbReference type="OrthoDB" id="9802987at2"/>
<dbReference type="AlphaFoldDB" id="A0A6I3LQN0"/>
<comment type="caution">
    <text evidence="2">The sequence shown here is derived from an EMBL/GenBank/DDBJ whole genome shotgun (WGS) entry which is preliminary data.</text>
</comment>
<evidence type="ECO:0000313" key="2">
    <source>
        <dbReference type="EMBL" id="MTG98462.1"/>
    </source>
</evidence>
<dbReference type="RefSeq" id="WP_155092488.1">
    <property type="nucleotide sequence ID" value="NZ_CP102754.1"/>
</dbReference>
<keyword evidence="1 2" id="KW-0808">Transferase</keyword>